<evidence type="ECO:0000256" key="2">
    <source>
        <dbReference type="ARBA" id="ARBA00009085"/>
    </source>
</evidence>
<comment type="caution">
    <text evidence="11">The sequence shown here is derived from an EMBL/GenBank/DDBJ whole genome shotgun (WGS) entry which is preliminary data.</text>
</comment>
<feature type="compositionally biased region" description="Polar residues" evidence="8">
    <location>
        <begin position="169"/>
        <end position="200"/>
    </location>
</feature>
<dbReference type="EMBL" id="CAUYUE010000006">
    <property type="protein sequence ID" value="CAK0780197.1"/>
    <property type="molecule type" value="Genomic_DNA"/>
</dbReference>
<feature type="signal peptide" evidence="9">
    <location>
        <begin position="1"/>
        <end position="28"/>
    </location>
</feature>
<feature type="chain" id="PRO_5043438205" description="ubiquitinyl hydrolase 1" evidence="9">
    <location>
        <begin position="29"/>
        <end position="510"/>
    </location>
</feature>
<organism evidence="11 12">
    <name type="scientific">Coccomyxa viridis</name>
    <dbReference type="NCBI Taxonomy" id="1274662"/>
    <lineage>
        <taxon>Eukaryota</taxon>
        <taxon>Viridiplantae</taxon>
        <taxon>Chlorophyta</taxon>
        <taxon>core chlorophytes</taxon>
        <taxon>Trebouxiophyceae</taxon>
        <taxon>Trebouxiophyceae incertae sedis</taxon>
        <taxon>Coccomyxaceae</taxon>
        <taxon>Coccomyxa</taxon>
    </lineage>
</organism>
<keyword evidence="4" id="KW-0645">Protease</keyword>
<name>A0AAV1I393_9CHLO</name>
<keyword evidence="5" id="KW-0833">Ubl conjugation pathway</keyword>
<dbReference type="Gene3D" id="3.90.70.10">
    <property type="entry name" value="Cysteine proteinases"/>
    <property type="match status" value="1"/>
</dbReference>
<dbReference type="EC" id="3.4.19.12" evidence="3"/>
<evidence type="ECO:0000256" key="9">
    <source>
        <dbReference type="SAM" id="SignalP"/>
    </source>
</evidence>
<keyword evidence="6" id="KW-0378">Hydrolase</keyword>
<dbReference type="GO" id="GO:0004843">
    <property type="term" value="F:cysteine-type deubiquitinase activity"/>
    <property type="evidence" value="ECO:0007669"/>
    <property type="project" value="UniProtKB-EC"/>
</dbReference>
<accession>A0AAV1I393</accession>
<dbReference type="GO" id="GO:0006508">
    <property type="term" value="P:proteolysis"/>
    <property type="evidence" value="ECO:0007669"/>
    <property type="project" value="UniProtKB-KW"/>
</dbReference>
<dbReference type="InterPro" id="IPR018200">
    <property type="entry name" value="USP_CS"/>
</dbReference>
<dbReference type="GO" id="GO:0005634">
    <property type="term" value="C:nucleus"/>
    <property type="evidence" value="ECO:0007669"/>
    <property type="project" value="TreeGrafter"/>
</dbReference>
<dbReference type="Pfam" id="PF00443">
    <property type="entry name" value="UCH"/>
    <property type="match status" value="1"/>
</dbReference>
<feature type="domain" description="USP" evidence="10">
    <location>
        <begin position="7"/>
        <end position="510"/>
    </location>
</feature>
<dbReference type="PANTHER" id="PTHR24006:SF888">
    <property type="entry name" value="UBIQUITIN CARBOXYL-TERMINAL HYDROLASE 30"/>
    <property type="match status" value="1"/>
</dbReference>
<reference evidence="11 12" key="1">
    <citation type="submission" date="2023-10" db="EMBL/GenBank/DDBJ databases">
        <authorList>
            <person name="Maclean D."/>
            <person name="Macfadyen A."/>
        </authorList>
    </citation>
    <scope>NUCLEOTIDE SEQUENCE [LARGE SCALE GENOMIC DNA]</scope>
</reference>
<evidence type="ECO:0000259" key="10">
    <source>
        <dbReference type="PROSITE" id="PS50235"/>
    </source>
</evidence>
<sequence>MSRQRPRGLRNLGNTCFLNAILQALASAQTLVDHLKGALQASIAPEDGLVDALAHCLERLSPDHGGPGHTVSPTEIVDAFRSHAGDDRCILDGEENDACELLRMLADFIKAELQTSFREHSAAGLSSHSALQDVLSASMGDMPQASPSGTKPVVKFHEAAMSNEPSEDLTLQTSSPCQQTSQGAGSTHLQHSARTSSDPSASEPAGLSAESRLAGDADQSAESSTAAARVHAAGQFGPLLEAWRARKSPWTAGLAQELACMVCRRPISSTVSEAVALPLVLPAVQGAFGGQVKHGTTLEALLRSHFAGQIINDAACAWCSLKWTVLEHRQAAAGQPAAPLVRAQGQSGACHLQSPEQDATDSTTAAALQQTAQAASAPAGMHAPGGYDIQLDQQEAQAASASTSMHDMGVQNAQKVHKEPEAAAVPAGMRSRGLLERCVEGSAPLPEADMESMARQAGLRWVERRGPLLMRTLIAQAPEVSGSQHFPALQCRQQKHILIADSLQFRCGCE</sequence>
<evidence type="ECO:0000256" key="4">
    <source>
        <dbReference type="ARBA" id="ARBA00022670"/>
    </source>
</evidence>
<keyword evidence="12" id="KW-1185">Reference proteome</keyword>
<dbReference type="InterPro" id="IPR001394">
    <property type="entry name" value="Peptidase_C19_UCH"/>
</dbReference>
<dbReference type="Proteomes" id="UP001314263">
    <property type="component" value="Unassembled WGS sequence"/>
</dbReference>
<dbReference type="GO" id="GO:0005829">
    <property type="term" value="C:cytosol"/>
    <property type="evidence" value="ECO:0007669"/>
    <property type="project" value="TreeGrafter"/>
</dbReference>
<dbReference type="InterPro" id="IPR050164">
    <property type="entry name" value="Peptidase_C19"/>
</dbReference>
<dbReference type="PROSITE" id="PS50235">
    <property type="entry name" value="USP_3"/>
    <property type="match status" value="1"/>
</dbReference>
<evidence type="ECO:0000256" key="8">
    <source>
        <dbReference type="SAM" id="MobiDB-lite"/>
    </source>
</evidence>
<gene>
    <name evidence="11" type="ORF">CVIRNUC_004966</name>
</gene>
<evidence type="ECO:0000313" key="12">
    <source>
        <dbReference type="Proteomes" id="UP001314263"/>
    </source>
</evidence>
<evidence type="ECO:0000256" key="3">
    <source>
        <dbReference type="ARBA" id="ARBA00012759"/>
    </source>
</evidence>
<evidence type="ECO:0000256" key="5">
    <source>
        <dbReference type="ARBA" id="ARBA00022786"/>
    </source>
</evidence>
<comment type="catalytic activity">
    <reaction evidence="1">
        <text>Thiol-dependent hydrolysis of ester, thioester, amide, peptide and isopeptide bonds formed by the C-terminal Gly of ubiquitin (a 76-residue protein attached to proteins as an intracellular targeting signal).</text>
        <dbReference type="EC" id="3.4.19.12"/>
    </reaction>
</comment>
<dbReference type="AlphaFoldDB" id="A0AAV1I393"/>
<proteinExistence type="inferred from homology"/>
<dbReference type="InterPro" id="IPR028889">
    <property type="entry name" value="USP"/>
</dbReference>
<feature type="compositionally biased region" description="Low complexity" evidence="8">
    <location>
        <begin position="360"/>
        <end position="379"/>
    </location>
</feature>
<evidence type="ECO:0000256" key="6">
    <source>
        <dbReference type="ARBA" id="ARBA00022801"/>
    </source>
</evidence>
<dbReference type="SUPFAM" id="SSF54001">
    <property type="entry name" value="Cysteine proteinases"/>
    <property type="match status" value="1"/>
</dbReference>
<feature type="region of interest" description="Disordered" evidence="8">
    <location>
        <begin position="346"/>
        <end position="387"/>
    </location>
</feature>
<evidence type="ECO:0000256" key="7">
    <source>
        <dbReference type="ARBA" id="ARBA00022807"/>
    </source>
</evidence>
<dbReference type="InterPro" id="IPR038765">
    <property type="entry name" value="Papain-like_cys_pep_sf"/>
</dbReference>
<dbReference type="GO" id="GO:0016579">
    <property type="term" value="P:protein deubiquitination"/>
    <property type="evidence" value="ECO:0007669"/>
    <property type="project" value="InterPro"/>
</dbReference>
<keyword evidence="7" id="KW-0788">Thiol protease</keyword>
<protein>
    <recommendedName>
        <fullName evidence="3">ubiquitinyl hydrolase 1</fullName>
        <ecNumber evidence="3">3.4.19.12</ecNumber>
    </recommendedName>
</protein>
<comment type="similarity">
    <text evidence="2">Belongs to the peptidase C19 family.</text>
</comment>
<evidence type="ECO:0000313" key="11">
    <source>
        <dbReference type="EMBL" id="CAK0780197.1"/>
    </source>
</evidence>
<dbReference type="PANTHER" id="PTHR24006">
    <property type="entry name" value="UBIQUITIN CARBOXYL-TERMINAL HYDROLASE"/>
    <property type="match status" value="1"/>
</dbReference>
<feature type="region of interest" description="Disordered" evidence="8">
    <location>
        <begin position="161"/>
        <end position="228"/>
    </location>
</feature>
<evidence type="ECO:0000256" key="1">
    <source>
        <dbReference type="ARBA" id="ARBA00000707"/>
    </source>
</evidence>
<dbReference type="PROSITE" id="PS00972">
    <property type="entry name" value="USP_1"/>
    <property type="match status" value="1"/>
</dbReference>
<keyword evidence="9" id="KW-0732">Signal</keyword>